<dbReference type="EMBL" id="FNAU01000008">
    <property type="protein sequence ID" value="SDE42400.1"/>
    <property type="molecule type" value="Genomic_DNA"/>
</dbReference>
<dbReference type="EMBL" id="JAWNFU010000001">
    <property type="protein sequence ID" value="MDY5152453.1"/>
    <property type="molecule type" value="Genomic_DNA"/>
</dbReference>
<keyword evidence="1" id="KW-1133">Transmembrane helix</keyword>
<name>A0A1G7CUG7_9ACTO</name>
<evidence type="ECO:0000256" key="1">
    <source>
        <dbReference type="SAM" id="Phobius"/>
    </source>
</evidence>
<dbReference type="PANTHER" id="PTHR37826">
    <property type="entry name" value="FLOTILLIN BAND_7_5 DOMAIN PROTEIN"/>
    <property type="match status" value="1"/>
</dbReference>
<sequence length="510" mass="57236">MASTPRYIDSFSGRDHGLNKCPRCGSAEVKVDAGTFTCAYCKNAWTTRTVAEHSSTDVRELTGMHIGLGASDIDKHASDLVTVKCQGCGGEIVLHTDNTLQAQCHWCRQTLSINRQIPNGIVPDLILPFQVSRKDAIKSMKRHLRSGGIWVDGRFRRQFNKDAVRAVYLPYVVVDANATITLEGRGERQQGRGMEGSRRSYDVDSYQVGRKFNIAVDDLAVESSADYSVYSEGYHEKRPSRFNILATSFKTLAAAVGVGAKGAVNILNTLQPFDTENAVAFDANLMRGYTSERRTRDVDDLTDVVLWQVSTIGRQRIRPTLANYDRGVSWDKQHIDLVGSRWFAIYLPVWVYSARFASSKKEPELDYHVAVNGRTGKVNGSLPVSYRTLMAFSGGLTLLAFLLGLFLTYLGFFRMPGETKILGLAALLFTLAAPLLTMLTSITWVYRRTVKLEDTHPFEDEANAQLWDVTHLDEFDYNDPDVWESKIKDRNDHQPRMRIEGTTITRHTPT</sequence>
<gene>
    <name evidence="2" type="ORF">R6G71_00025</name>
    <name evidence="3" type="ORF">SAMN05421878_10898</name>
</gene>
<keyword evidence="1" id="KW-0812">Transmembrane</keyword>
<reference evidence="2" key="3">
    <citation type="submission" date="2023-10" db="EMBL/GenBank/DDBJ databases">
        <title>Whole Genome based description of the genera Actinobaculum and Actinotignum reveals a complex phylogenetic relationship within the species included in the genus Actinotignum.</title>
        <authorList>
            <person name="Jensen C.S."/>
            <person name="Dargis R."/>
            <person name="Kemp M."/>
            <person name="Christensen J.J."/>
        </authorList>
    </citation>
    <scope>NUCLEOTIDE SEQUENCE</scope>
    <source>
        <strain evidence="2">Actinobaculum_suis_CCUG19206T</strain>
    </source>
</reference>
<dbReference type="Proteomes" id="UP001273799">
    <property type="component" value="Unassembled WGS sequence"/>
</dbReference>
<evidence type="ECO:0000313" key="4">
    <source>
        <dbReference type="Proteomes" id="UP000182744"/>
    </source>
</evidence>
<proteinExistence type="predicted"/>
<dbReference type="Proteomes" id="UP000182744">
    <property type="component" value="Unassembled WGS sequence"/>
</dbReference>
<evidence type="ECO:0000313" key="2">
    <source>
        <dbReference type="EMBL" id="MDY5152453.1"/>
    </source>
</evidence>
<evidence type="ECO:0000313" key="3">
    <source>
        <dbReference type="EMBL" id="SDE42400.1"/>
    </source>
</evidence>
<feature type="transmembrane region" description="Helical" evidence="1">
    <location>
        <begin position="424"/>
        <end position="446"/>
    </location>
</feature>
<protein>
    <submittedName>
        <fullName evidence="2">TFIIB-type zinc ribbon-containing protein</fullName>
    </submittedName>
</protein>
<reference evidence="4" key="2">
    <citation type="submission" date="2016-10" db="EMBL/GenBank/DDBJ databases">
        <authorList>
            <person name="Varghese N."/>
        </authorList>
    </citation>
    <scope>NUCLEOTIDE SEQUENCE [LARGE SCALE GENOMIC DNA]</scope>
    <source>
        <strain evidence="4">DSM 20639</strain>
    </source>
</reference>
<dbReference type="RefSeq" id="WP_074662636.1">
    <property type="nucleotide sequence ID" value="NZ_FNAU01000008.1"/>
</dbReference>
<accession>A0A1G7CUG7</accession>
<keyword evidence="1" id="KW-0472">Membrane</keyword>
<feature type="transmembrane region" description="Helical" evidence="1">
    <location>
        <begin position="389"/>
        <end position="412"/>
    </location>
</feature>
<reference evidence="3" key="1">
    <citation type="submission" date="2016-10" db="EMBL/GenBank/DDBJ databases">
        <authorList>
            <person name="de Groot N.N."/>
        </authorList>
    </citation>
    <scope>NUCLEOTIDE SEQUENCE [LARGE SCALE GENOMIC DNA]</scope>
    <source>
        <strain evidence="3">DSM 20639</strain>
    </source>
</reference>
<keyword evidence="4" id="KW-1185">Reference proteome</keyword>
<organism evidence="3 4">
    <name type="scientific">Actinobaculum suis</name>
    <dbReference type="NCBI Taxonomy" id="1657"/>
    <lineage>
        <taxon>Bacteria</taxon>
        <taxon>Bacillati</taxon>
        <taxon>Actinomycetota</taxon>
        <taxon>Actinomycetes</taxon>
        <taxon>Actinomycetales</taxon>
        <taxon>Actinomycetaceae</taxon>
        <taxon>Actinobaculum</taxon>
    </lineage>
</organism>
<dbReference type="PANTHER" id="PTHR37826:SF3">
    <property type="entry name" value="J DOMAIN-CONTAINING PROTEIN"/>
    <property type="match status" value="1"/>
</dbReference>
<dbReference type="AlphaFoldDB" id="A0A1G7CUG7"/>